<keyword evidence="7 8" id="KW-0413">Isomerase</keyword>
<comment type="pathway">
    <text evidence="2 8">Aromatic compound metabolism; beta-ketoadipate pathway; 5-oxo-4,5-dihydro-2-furylacetate from catechol: step 3/3.</text>
</comment>
<evidence type="ECO:0000256" key="4">
    <source>
        <dbReference type="ARBA" id="ARBA00011365"/>
    </source>
</evidence>
<comment type="subunit">
    <text evidence="4">Homodecamer.</text>
</comment>
<accession>A0A1H5YIS2</accession>
<protein>
    <recommendedName>
        <fullName evidence="5 8">Muconolactone Delta-isomerase</fullName>
        <shortName evidence="8">MIase</shortName>
        <ecNumber evidence="5 8">5.3.3.4</ecNumber>
    </recommendedName>
</protein>
<dbReference type="UniPathway" id="UPA00157">
    <property type="reaction ID" value="UER00260"/>
</dbReference>
<name>A0A1H5YIS2_9SPHI</name>
<dbReference type="Gene3D" id="3.30.70.1060">
    <property type="entry name" value="Dimeric alpha+beta barrel"/>
    <property type="match status" value="1"/>
</dbReference>
<evidence type="ECO:0000313" key="10">
    <source>
        <dbReference type="EMBL" id="SEG23505.1"/>
    </source>
</evidence>
<dbReference type="RefSeq" id="WP_103906193.1">
    <property type="nucleotide sequence ID" value="NZ_CP049246.1"/>
</dbReference>
<evidence type="ECO:0000256" key="2">
    <source>
        <dbReference type="ARBA" id="ARBA00005193"/>
    </source>
</evidence>
<dbReference type="InterPro" id="IPR026029">
    <property type="entry name" value="MLI_dom"/>
</dbReference>
<dbReference type="AlphaFoldDB" id="A0A1H5YIS2"/>
<sequence>MVYAVEMNVKIPESWSEKKLADYLAREKETSQKWQESGKWIYLWRVAGQYANVSIIEADSPEEFHQIISSLPLFPYMDIKVKSLCKHPNAIRESLI</sequence>
<keyword evidence="6 8" id="KW-0058">Aromatic hydrocarbons catabolism</keyword>
<evidence type="ECO:0000256" key="3">
    <source>
        <dbReference type="ARBA" id="ARBA00010882"/>
    </source>
</evidence>
<dbReference type="SUPFAM" id="SSF54909">
    <property type="entry name" value="Dimeric alpha+beta barrel"/>
    <property type="match status" value="1"/>
</dbReference>
<evidence type="ECO:0000256" key="7">
    <source>
        <dbReference type="ARBA" id="ARBA00023235"/>
    </source>
</evidence>
<feature type="domain" description="Muconolactone isomerase" evidence="9">
    <location>
        <begin position="1"/>
        <end position="89"/>
    </location>
</feature>
<dbReference type="InterPro" id="IPR003464">
    <property type="entry name" value="Muconolactone_d_Isoase"/>
</dbReference>
<dbReference type="Proteomes" id="UP000236731">
    <property type="component" value="Unassembled WGS sequence"/>
</dbReference>
<dbReference type="PIRSF" id="PIRSF001486">
    <property type="entry name" value="CatC"/>
    <property type="match status" value="1"/>
</dbReference>
<evidence type="ECO:0000313" key="11">
    <source>
        <dbReference type="Proteomes" id="UP000236731"/>
    </source>
</evidence>
<keyword evidence="11" id="KW-1185">Reference proteome</keyword>
<evidence type="ECO:0000256" key="1">
    <source>
        <dbReference type="ARBA" id="ARBA00001739"/>
    </source>
</evidence>
<evidence type="ECO:0000256" key="8">
    <source>
        <dbReference type="PIRNR" id="PIRNR001486"/>
    </source>
</evidence>
<comment type="similarity">
    <text evidence="3 8">Belongs to the muconolactone Delta-isomerase family.</text>
</comment>
<dbReference type="Pfam" id="PF02426">
    <property type="entry name" value="MIase"/>
    <property type="match status" value="1"/>
</dbReference>
<dbReference type="GO" id="GO:0016159">
    <property type="term" value="F:muconolactone delta-isomerase activity"/>
    <property type="evidence" value="ECO:0007669"/>
    <property type="project" value="UniProtKB-EC"/>
</dbReference>
<reference evidence="11" key="1">
    <citation type="submission" date="2016-10" db="EMBL/GenBank/DDBJ databases">
        <authorList>
            <person name="Varghese N."/>
            <person name="Submissions S."/>
        </authorList>
    </citation>
    <scope>NUCLEOTIDE SEQUENCE [LARGE SCALE GENOMIC DNA]</scope>
    <source>
        <strain evidence="11">DSM 22361</strain>
    </source>
</reference>
<dbReference type="OrthoDB" id="2889526at2"/>
<dbReference type="EC" id="5.3.3.4" evidence="5 8"/>
<evidence type="ECO:0000259" key="9">
    <source>
        <dbReference type="Pfam" id="PF02426"/>
    </source>
</evidence>
<dbReference type="EMBL" id="FNUT01000006">
    <property type="protein sequence ID" value="SEG23505.1"/>
    <property type="molecule type" value="Genomic_DNA"/>
</dbReference>
<gene>
    <name evidence="10" type="ORF">SAMN05421877_1063</name>
</gene>
<evidence type="ECO:0000256" key="5">
    <source>
        <dbReference type="ARBA" id="ARBA00012070"/>
    </source>
</evidence>
<evidence type="ECO:0000256" key="6">
    <source>
        <dbReference type="ARBA" id="ARBA00022797"/>
    </source>
</evidence>
<dbReference type="InterPro" id="IPR011008">
    <property type="entry name" value="Dimeric_a/b-barrel"/>
</dbReference>
<proteinExistence type="inferred from homology"/>
<dbReference type="GO" id="GO:0042952">
    <property type="term" value="P:beta-ketoadipate pathway"/>
    <property type="evidence" value="ECO:0007669"/>
    <property type="project" value="UniProtKB-UniPathway"/>
</dbReference>
<comment type="catalytic activity">
    <reaction evidence="1 8">
        <text>(S)-muconolactone = (4,5-dihydro-5-oxofuran-2-yl)-acetate</text>
        <dbReference type="Rhea" id="RHEA:12348"/>
        <dbReference type="ChEBI" id="CHEBI:58425"/>
        <dbReference type="ChEBI" id="CHEBI:58736"/>
        <dbReference type="EC" id="5.3.3.4"/>
    </reaction>
</comment>
<organism evidence="10 11">
    <name type="scientific">Sphingobacterium lactis</name>
    <dbReference type="NCBI Taxonomy" id="797291"/>
    <lineage>
        <taxon>Bacteria</taxon>
        <taxon>Pseudomonadati</taxon>
        <taxon>Bacteroidota</taxon>
        <taxon>Sphingobacteriia</taxon>
        <taxon>Sphingobacteriales</taxon>
        <taxon>Sphingobacteriaceae</taxon>
        <taxon>Sphingobacterium</taxon>
    </lineage>
</organism>